<dbReference type="Proteomes" id="UP000824139">
    <property type="component" value="Unassembled WGS sequence"/>
</dbReference>
<evidence type="ECO:0000313" key="4">
    <source>
        <dbReference type="Proteomes" id="UP000824139"/>
    </source>
</evidence>
<accession>A0A9D1K2M6</accession>
<dbReference type="SUPFAM" id="SSF54523">
    <property type="entry name" value="Pili subunits"/>
    <property type="match status" value="1"/>
</dbReference>
<sequence>MRFKRILSITMAEVLITLGIIGIVAAMTLPALIQKYQKQETSARLKKFYTTMNQAIMMSEIDNGDMRYWDFDTTGYSVDGQKDHARVSELCENFFNRYLKKYLKYYSYEKGLNTSDENGATVFTTNRIIFYDGTIAYLNAGSCYDLLFDTNGDRKPNQNGRDRFTLYLCPYGQKNKLNPNEKVTTAASPGGNDRNGAYNLCKKSAYYCARLLQIDNWEFKSDYPWW</sequence>
<protein>
    <submittedName>
        <fullName evidence="3">Type II secretion system protein</fullName>
    </submittedName>
</protein>
<feature type="domain" description="DUF6613" evidence="2">
    <location>
        <begin position="31"/>
        <end position="224"/>
    </location>
</feature>
<dbReference type="InterPro" id="IPR046721">
    <property type="entry name" value="DUF6613"/>
</dbReference>
<evidence type="ECO:0000259" key="2">
    <source>
        <dbReference type="Pfam" id="PF20318"/>
    </source>
</evidence>
<proteinExistence type="predicted"/>
<dbReference type="InterPro" id="IPR045584">
    <property type="entry name" value="Pilin-like"/>
</dbReference>
<organism evidence="3 4">
    <name type="scientific">Candidatus Scatenecus faecavium</name>
    <dbReference type="NCBI Taxonomy" id="2840915"/>
    <lineage>
        <taxon>Bacteria</taxon>
        <taxon>Candidatus Scatenecus</taxon>
    </lineage>
</organism>
<keyword evidence="1" id="KW-1133">Transmembrane helix</keyword>
<dbReference type="Gene3D" id="3.30.700.10">
    <property type="entry name" value="Glycoprotein, Type 4 Pilin"/>
    <property type="match status" value="1"/>
</dbReference>
<gene>
    <name evidence="3" type="ORF">IAD41_00480</name>
</gene>
<dbReference type="AlphaFoldDB" id="A0A9D1K2M6"/>
<name>A0A9D1K2M6_9BACT</name>
<feature type="transmembrane region" description="Helical" evidence="1">
    <location>
        <begin position="12"/>
        <end position="33"/>
    </location>
</feature>
<evidence type="ECO:0000313" key="3">
    <source>
        <dbReference type="EMBL" id="HIS82075.1"/>
    </source>
</evidence>
<reference evidence="3" key="1">
    <citation type="submission" date="2020-10" db="EMBL/GenBank/DDBJ databases">
        <authorList>
            <person name="Gilroy R."/>
        </authorList>
    </citation>
    <scope>NUCLEOTIDE SEQUENCE</scope>
    <source>
        <strain evidence="3">CHK152-2994</strain>
    </source>
</reference>
<reference evidence="3" key="2">
    <citation type="journal article" date="2021" name="PeerJ">
        <title>Extensive microbial diversity within the chicken gut microbiome revealed by metagenomics and culture.</title>
        <authorList>
            <person name="Gilroy R."/>
            <person name="Ravi A."/>
            <person name="Getino M."/>
            <person name="Pursley I."/>
            <person name="Horton D.L."/>
            <person name="Alikhan N.F."/>
            <person name="Baker D."/>
            <person name="Gharbi K."/>
            <person name="Hall N."/>
            <person name="Watson M."/>
            <person name="Adriaenssens E.M."/>
            <person name="Foster-Nyarko E."/>
            <person name="Jarju S."/>
            <person name="Secka A."/>
            <person name="Antonio M."/>
            <person name="Oren A."/>
            <person name="Chaudhuri R.R."/>
            <person name="La Ragione R."/>
            <person name="Hildebrand F."/>
            <person name="Pallen M.J."/>
        </authorList>
    </citation>
    <scope>NUCLEOTIDE SEQUENCE</scope>
    <source>
        <strain evidence="3">CHK152-2994</strain>
    </source>
</reference>
<keyword evidence="1" id="KW-0472">Membrane</keyword>
<comment type="caution">
    <text evidence="3">The sequence shown here is derived from an EMBL/GenBank/DDBJ whole genome shotgun (WGS) entry which is preliminary data.</text>
</comment>
<evidence type="ECO:0000256" key="1">
    <source>
        <dbReference type="SAM" id="Phobius"/>
    </source>
</evidence>
<dbReference type="EMBL" id="DVJO01000013">
    <property type="protein sequence ID" value="HIS82075.1"/>
    <property type="molecule type" value="Genomic_DNA"/>
</dbReference>
<dbReference type="Pfam" id="PF20318">
    <property type="entry name" value="DUF6613"/>
    <property type="match status" value="1"/>
</dbReference>
<keyword evidence="1" id="KW-0812">Transmembrane</keyword>